<sequence length="343" mass="35352">MDPTTTPTASPATAPRWRLVLNGKAAGDEDVRAAVQALRDAGVDLGVRVTWESGDAERYVDEALRDGVGVLVAGGGDGTLSAIAAALAHHDRPAADLPALALLPLGTANDFASAAGLPDTPEAALRLVLETRAQPIDLLRIESDGAVHWCANLASGGFGTQVTVETDEGLKKVLGGLAYLVTGIARLGRIEPVAARLDGPGFQWQGEFIALGLGNGRQAGGGQQLCPEALVDDGRLDLTLIPPLDGEVGETVAALLTEGREGALERIALRERLPWVRLESESALVLNLDGEPVQSHRFRIDCVGARLRMHLPPGCPLLGVPGDPGAATGAGPEAPLAGGLLPA</sequence>
<evidence type="ECO:0000259" key="12">
    <source>
        <dbReference type="PROSITE" id="PS50146"/>
    </source>
</evidence>
<dbReference type="EMBL" id="JACHTF010000001">
    <property type="protein sequence ID" value="MBB1058999.1"/>
    <property type="molecule type" value="Genomic_DNA"/>
</dbReference>
<comment type="caution">
    <text evidence="11">Lacks conserved residue(s) required for the propagation of feature annotation.</text>
</comment>
<dbReference type="NCBIfam" id="TIGR03702">
    <property type="entry name" value="lip_kinase_YegS"/>
    <property type="match status" value="1"/>
</dbReference>
<keyword evidence="6 11" id="KW-0067">ATP-binding</keyword>
<comment type="cofactor">
    <cofactor evidence="11">
        <name>Mg(2+)</name>
        <dbReference type="ChEBI" id="CHEBI:18420"/>
    </cofactor>
    <cofactor evidence="11">
        <name>Ca(2+)</name>
        <dbReference type="ChEBI" id="CHEBI:29108"/>
    </cofactor>
    <text evidence="11">Binds 1 Mg(2+) ion per subunit. Ca(2+) may be able to substitute.</text>
</comment>
<comment type="similarity">
    <text evidence="11">Belongs to the diacylglycerol/lipid kinase family. YegS lipid kinase subfamily.</text>
</comment>
<dbReference type="NCBIfam" id="NF009602">
    <property type="entry name" value="PRK13054.1"/>
    <property type="match status" value="1"/>
</dbReference>
<feature type="binding site" evidence="11">
    <location>
        <position position="50"/>
    </location>
    <ligand>
        <name>ATP</name>
        <dbReference type="ChEBI" id="CHEBI:30616"/>
    </ligand>
</feature>
<organism evidence="13 14">
    <name type="scientific">Marilutibacter spongiae</name>
    <dbReference type="NCBI Taxonomy" id="2025720"/>
    <lineage>
        <taxon>Bacteria</taxon>
        <taxon>Pseudomonadati</taxon>
        <taxon>Pseudomonadota</taxon>
        <taxon>Gammaproteobacteria</taxon>
        <taxon>Lysobacterales</taxon>
        <taxon>Lysobacteraceae</taxon>
        <taxon>Marilutibacter</taxon>
    </lineage>
</organism>
<dbReference type="EC" id="2.7.1.-" evidence="11"/>
<dbReference type="InterPro" id="IPR001206">
    <property type="entry name" value="Diacylglycerol_kinase_cat_dom"/>
</dbReference>
<evidence type="ECO:0000313" key="13">
    <source>
        <dbReference type="EMBL" id="MBB1058999.1"/>
    </source>
</evidence>
<reference evidence="13 14" key="1">
    <citation type="submission" date="2020-08" db="EMBL/GenBank/DDBJ databases">
        <authorList>
            <person name="Xu S."/>
            <person name="Li A."/>
        </authorList>
    </citation>
    <scope>NUCLEOTIDE SEQUENCE [LARGE SCALE GENOMIC DNA]</scope>
    <source>
        <strain evidence="13 14">119BY6-57</strain>
    </source>
</reference>
<feature type="binding site" evidence="11">
    <location>
        <position position="107"/>
    </location>
    <ligand>
        <name>ATP</name>
        <dbReference type="ChEBI" id="CHEBI:30616"/>
    </ligand>
</feature>
<keyword evidence="8 11" id="KW-0443">Lipid metabolism</keyword>
<evidence type="ECO:0000256" key="11">
    <source>
        <dbReference type="HAMAP-Rule" id="MF_01377"/>
    </source>
</evidence>
<keyword evidence="4 11" id="KW-0547">Nucleotide-binding</keyword>
<keyword evidence="1 11" id="KW-0444">Lipid biosynthesis</keyword>
<dbReference type="GO" id="GO:0001727">
    <property type="term" value="F:lipid kinase activity"/>
    <property type="evidence" value="ECO:0007669"/>
    <property type="project" value="UniProtKB-UniRule"/>
</dbReference>
<evidence type="ECO:0000256" key="7">
    <source>
        <dbReference type="ARBA" id="ARBA00022842"/>
    </source>
</evidence>
<dbReference type="InterPro" id="IPR022433">
    <property type="entry name" value="Lip_kinase_YegS"/>
</dbReference>
<feature type="active site" description="Proton acceptor" evidence="11">
    <location>
        <position position="291"/>
    </location>
</feature>
<dbReference type="InterPro" id="IPR045540">
    <property type="entry name" value="YegS/DAGK_C"/>
</dbReference>
<comment type="function">
    <text evidence="11">Probably phosphorylates lipids; the in vivo substrate is unknown.</text>
</comment>
<evidence type="ECO:0000256" key="6">
    <source>
        <dbReference type="ARBA" id="ARBA00022840"/>
    </source>
</evidence>
<dbReference type="GO" id="GO:0008654">
    <property type="term" value="P:phospholipid biosynthetic process"/>
    <property type="evidence" value="ECO:0007669"/>
    <property type="project" value="UniProtKB-UniRule"/>
</dbReference>
<dbReference type="GO" id="GO:0005886">
    <property type="term" value="C:plasma membrane"/>
    <property type="evidence" value="ECO:0007669"/>
    <property type="project" value="TreeGrafter"/>
</dbReference>
<accession>A0A7W3TJB3</accession>
<dbReference type="RefSeq" id="WP_182684672.1">
    <property type="nucleotide sequence ID" value="NZ_JACHTF010000001.1"/>
</dbReference>
<keyword evidence="5 11" id="KW-0418">Kinase</keyword>
<keyword evidence="3 11" id="KW-0479">Metal-binding</keyword>
<evidence type="ECO:0000256" key="4">
    <source>
        <dbReference type="ARBA" id="ARBA00022741"/>
    </source>
</evidence>
<evidence type="ECO:0000256" key="10">
    <source>
        <dbReference type="ARBA" id="ARBA00023264"/>
    </source>
</evidence>
<keyword evidence="7 11" id="KW-0460">Magnesium</keyword>
<dbReference type="AlphaFoldDB" id="A0A7W3TJB3"/>
<feature type="domain" description="DAGKc" evidence="12">
    <location>
        <begin position="12"/>
        <end position="145"/>
    </location>
</feature>
<feature type="binding site" evidence="11">
    <location>
        <begin position="76"/>
        <end position="82"/>
    </location>
    <ligand>
        <name>ATP</name>
        <dbReference type="ChEBI" id="CHEBI:30616"/>
    </ligand>
</feature>
<dbReference type="InterPro" id="IPR016064">
    <property type="entry name" value="NAD/diacylglycerol_kinase_sf"/>
</dbReference>
<dbReference type="InterPro" id="IPR050187">
    <property type="entry name" value="Lipid_Phosphate_FormReg"/>
</dbReference>
<dbReference type="Gene3D" id="2.60.200.40">
    <property type="match status" value="1"/>
</dbReference>
<dbReference type="HAMAP" id="MF_01377">
    <property type="entry name" value="YegS"/>
    <property type="match status" value="1"/>
</dbReference>
<dbReference type="PROSITE" id="PS50146">
    <property type="entry name" value="DAGK"/>
    <property type="match status" value="1"/>
</dbReference>
<comment type="subcellular location">
    <subcellularLocation>
        <location evidence="11">Cytoplasm</location>
    </subcellularLocation>
</comment>
<evidence type="ECO:0000256" key="8">
    <source>
        <dbReference type="ARBA" id="ARBA00023098"/>
    </source>
</evidence>
<dbReference type="InterPro" id="IPR017438">
    <property type="entry name" value="ATP-NAD_kinase_N"/>
</dbReference>
<keyword evidence="10 11" id="KW-1208">Phospholipid metabolism</keyword>
<dbReference type="GO" id="GO:0005737">
    <property type="term" value="C:cytoplasm"/>
    <property type="evidence" value="ECO:0007669"/>
    <property type="project" value="UniProtKB-SubCell"/>
</dbReference>
<dbReference type="PANTHER" id="PTHR12358:SF106">
    <property type="entry name" value="LIPID KINASE YEGS"/>
    <property type="match status" value="1"/>
</dbReference>
<dbReference type="GO" id="GO:0005524">
    <property type="term" value="F:ATP binding"/>
    <property type="evidence" value="ECO:0007669"/>
    <property type="project" value="UniProtKB-UniRule"/>
</dbReference>
<evidence type="ECO:0000256" key="2">
    <source>
        <dbReference type="ARBA" id="ARBA00022679"/>
    </source>
</evidence>
<keyword evidence="9 11" id="KW-0594">Phospholipid biosynthesis</keyword>
<dbReference type="PANTHER" id="PTHR12358">
    <property type="entry name" value="SPHINGOSINE KINASE"/>
    <property type="match status" value="1"/>
</dbReference>
<keyword evidence="11" id="KW-0963">Cytoplasm</keyword>
<dbReference type="NCBIfam" id="TIGR00147">
    <property type="entry name" value="YegS/Rv2252/BmrU family lipid kinase"/>
    <property type="match status" value="1"/>
</dbReference>
<dbReference type="Gene3D" id="3.40.50.10330">
    <property type="entry name" value="Probable inorganic polyphosphate/atp-NAD kinase, domain 1"/>
    <property type="match status" value="1"/>
</dbReference>
<feature type="binding site" evidence="11">
    <location>
        <position position="233"/>
    </location>
    <ligand>
        <name>Mg(2+)</name>
        <dbReference type="ChEBI" id="CHEBI:18420"/>
    </ligand>
</feature>
<dbReference type="Pfam" id="PF00781">
    <property type="entry name" value="DAGK_cat"/>
    <property type="match status" value="1"/>
</dbReference>
<comment type="caution">
    <text evidence="13">The sequence shown here is derived from an EMBL/GenBank/DDBJ whole genome shotgun (WGS) entry which is preliminary data.</text>
</comment>
<keyword evidence="14" id="KW-1185">Reference proteome</keyword>
<keyword evidence="2 11" id="KW-0808">Transferase</keyword>
<evidence type="ECO:0000256" key="9">
    <source>
        <dbReference type="ARBA" id="ARBA00023209"/>
    </source>
</evidence>
<protein>
    <recommendedName>
        <fullName evidence="11">Probable lipid kinase YegS-like</fullName>
        <ecNumber evidence="11">2.7.1.-</ecNumber>
    </recommendedName>
</protein>
<gene>
    <name evidence="13" type="primary">yegS</name>
    <name evidence="13" type="ORF">H4F98_00255</name>
</gene>
<evidence type="ECO:0000256" key="3">
    <source>
        <dbReference type="ARBA" id="ARBA00022723"/>
    </source>
</evidence>
<dbReference type="Pfam" id="PF19279">
    <property type="entry name" value="YegS_C"/>
    <property type="match status" value="1"/>
</dbReference>
<dbReference type="Proteomes" id="UP000523196">
    <property type="component" value="Unassembled WGS sequence"/>
</dbReference>
<feature type="binding site" evidence="11">
    <location>
        <position position="230"/>
    </location>
    <ligand>
        <name>Mg(2+)</name>
        <dbReference type="ChEBI" id="CHEBI:18420"/>
    </ligand>
</feature>
<evidence type="ECO:0000313" key="14">
    <source>
        <dbReference type="Proteomes" id="UP000523196"/>
    </source>
</evidence>
<dbReference type="SUPFAM" id="SSF111331">
    <property type="entry name" value="NAD kinase/diacylglycerol kinase-like"/>
    <property type="match status" value="1"/>
</dbReference>
<proteinExistence type="inferred from homology"/>
<name>A0A7W3TJB3_9GAMM</name>
<evidence type="ECO:0000256" key="5">
    <source>
        <dbReference type="ARBA" id="ARBA00022777"/>
    </source>
</evidence>
<dbReference type="SMART" id="SM00046">
    <property type="entry name" value="DAGKc"/>
    <property type="match status" value="1"/>
</dbReference>
<evidence type="ECO:0000256" key="1">
    <source>
        <dbReference type="ARBA" id="ARBA00022516"/>
    </source>
</evidence>
<dbReference type="InterPro" id="IPR005218">
    <property type="entry name" value="Diacylglycerol/lipid_kinase"/>
</dbReference>
<dbReference type="GO" id="GO:0000287">
    <property type="term" value="F:magnesium ion binding"/>
    <property type="evidence" value="ECO:0007669"/>
    <property type="project" value="UniProtKB-UniRule"/>
</dbReference>